<keyword evidence="4" id="KW-0808">Transferase</keyword>
<keyword evidence="6" id="KW-0418">Kinase</keyword>
<dbReference type="InterPro" id="IPR003594">
    <property type="entry name" value="HATPase_dom"/>
</dbReference>
<proteinExistence type="predicted"/>
<evidence type="ECO:0000256" key="4">
    <source>
        <dbReference type="ARBA" id="ARBA00022679"/>
    </source>
</evidence>
<dbReference type="InterPro" id="IPR036097">
    <property type="entry name" value="HisK_dim/P_sf"/>
</dbReference>
<dbReference type="SUPFAM" id="SSF52172">
    <property type="entry name" value="CheY-like"/>
    <property type="match status" value="1"/>
</dbReference>
<dbReference type="Proteomes" id="UP000178449">
    <property type="component" value="Unassembled WGS sequence"/>
</dbReference>
<dbReference type="SUPFAM" id="SSF47384">
    <property type="entry name" value="Homodimeric domain of signal transducing histidine kinase"/>
    <property type="match status" value="1"/>
</dbReference>
<dbReference type="Pfam" id="PF13188">
    <property type="entry name" value="PAS_8"/>
    <property type="match status" value="1"/>
</dbReference>
<dbReference type="InterPro" id="IPR013767">
    <property type="entry name" value="PAS_fold"/>
</dbReference>
<gene>
    <name evidence="16" type="ORF">A2527_05305</name>
</gene>
<dbReference type="InterPro" id="IPR003661">
    <property type="entry name" value="HisK_dim/P_dom"/>
</dbReference>
<dbReference type="SMART" id="SM00448">
    <property type="entry name" value="REC"/>
    <property type="match status" value="1"/>
</dbReference>
<dbReference type="PROSITE" id="PS50112">
    <property type="entry name" value="PAS"/>
    <property type="match status" value="1"/>
</dbReference>
<keyword evidence="12" id="KW-0175">Coiled coil</keyword>
<protein>
    <recommendedName>
        <fullName evidence="10">Sensory/regulatory protein RpfC</fullName>
        <ecNumber evidence="2">2.7.13.3</ecNumber>
    </recommendedName>
</protein>
<dbReference type="PRINTS" id="PR00344">
    <property type="entry name" value="BCTRLSENSOR"/>
</dbReference>
<dbReference type="Pfam" id="PF00989">
    <property type="entry name" value="PAS"/>
    <property type="match status" value="1"/>
</dbReference>
<dbReference type="GO" id="GO:0000155">
    <property type="term" value="F:phosphorelay sensor kinase activity"/>
    <property type="evidence" value="ECO:0007669"/>
    <property type="project" value="InterPro"/>
</dbReference>
<feature type="modified residue" description="4-aspartylphosphate" evidence="11">
    <location>
        <position position="851"/>
    </location>
</feature>
<dbReference type="SMART" id="SM00387">
    <property type="entry name" value="HATPase_c"/>
    <property type="match status" value="1"/>
</dbReference>
<dbReference type="CDD" id="cd00130">
    <property type="entry name" value="PAS"/>
    <property type="match status" value="2"/>
</dbReference>
<dbReference type="InterPro" id="IPR036890">
    <property type="entry name" value="HATPase_C_sf"/>
</dbReference>
<keyword evidence="7" id="KW-0067">ATP-binding</keyword>
<dbReference type="Gene3D" id="3.40.50.2300">
    <property type="match status" value="1"/>
</dbReference>
<dbReference type="FunFam" id="3.30.565.10:FF:000010">
    <property type="entry name" value="Sensor histidine kinase RcsC"/>
    <property type="match status" value="1"/>
</dbReference>
<evidence type="ECO:0000256" key="10">
    <source>
        <dbReference type="ARBA" id="ARBA00068150"/>
    </source>
</evidence>
<comment type="caution">
    <text evidence="16">The sequence shown here is derived from an EMBL/GenBank/DDBJ whole genome shotgun (WGS) entry which is preliminary data.</text>
</comment>
<evidence type="ECO:0000259" key="15">
    <source>
        <dbReference type="PROSITE" id="PS50112"/>
    </source>
</evidence>
<dbReference type="GO" id="GO:0006355">
    <property type="term" value="P:regulation of DNA-templated transcription"/>
    <property type="evidence" value="ECO:0007669"/>
    <property type="project" value="InterPro"/>
</dbReference>
<sequence length="925" mass="103568">MSSHADLAQRDQSELDQLKQTLADLKARHEASQAELTELRLARDKFQVAFELSPVSVSIVRISDQKIIEVNEGFCKLTGWSALEAIGKTSNELGLWADDSIRDRVYRQLKVKGSIDGEILRYKIKNGTYAYGLTSAKVIEMFGEPHILFVAKDAGQMVETNERLQLQESRTRALLDAPSSINLLMDKAGTVIEANRMAVQLFGHELQGSQLWDKIEPTQVEAAKERFKKAQETGESQSGIVDWNGRWYDRIFYPIGTSGEVALVLRDVTQAQRAKIEITNRESKYRMLFETMLNGYILFDVILGANNQPIDFRFVETNRAHDKIFGVTESRVGQLLSQFASVEGTNFKQMLEVVLTGKPARFQVYYPSLDRQIEYYGLCPKPGQYACVLVDVTEREKLIRELAQAKQAAEAAVEAKSRFLAVMSHEIRTPLNGILGMASLLEQAPLNEEQTEFVHIINQCGESLLAVINDILDFTKLESAKIKLEKLPVDLHLLIEEAFTLSQTKAAEKGLELIYRIDKKVPLVVIGDPIRLRQILNNLLDNAIKFSDGGDVLVRIAAPNPATDSKINLEFSVEDKGIGIALADQARLFKAFTQLDASNTRKYPGTGLGLAISQQLIELMGGNLGVNSDTAKGATFYFNLPCEVGQAELASIIRRPSPHMAGKRVLYFDYDLVHQIHWAQVLEESGFLVTKFQLTTSDINQLGPKDRNALILFNLPRTNSTCLKETSALCAKVKELELSMVKMGFLNYEFYDRICPSGILISKPIRLGPLFEVMQQSLGVASGAKAVIQTLDKTLGSRLPMRILVAEDNELNQTLILKLLEKMGYSAALAEDGKEAIEKISQERYDMILLDIQMPEMDGMEVTQHLMRNLEPRQRPFIVAMTANAMRGDREKYLDAGMDDYVSKPIDPYALQDLLGLYAAQLHNE</sequence>
<dbReference type="PROSITE" id="PS50110">
    <property type="entry name" value="RESPONSE_REGULATORY"/>
    <property type="match status" value="1"/>
</dbReference>
<dbReference type="Pfam" id="PF00072">
    <property type="entry name" value="Response_reg"/>
    <property type="match status" value="1"/>
</dbReference>
<accession>A0A1F6G906</accession>
<dbReference type="Pfam" id="PF00512">
    <property type="entry name" value="HisKA"/>
    <property type="match status" value="1"/>
</dbReference>
<dbReference type="EC" id="2.7.13.3" evidence="2"/>
<dbReference type="InterPro" id="IPR000014">
    <property type="entry name" value="PAS"/>
</dbReference>
<dbReference type="Gene3D" id="3.30.565.10">
    <property type="entry name" value="Histidine kinase-like ATPase, C-terminal domain"/>
    <property type="match status" value="1"/>
</dbReference>
<dbReference type="AlphaFoldDB" id="A0A1F6G906"/>
<evidence type="ECO:0000256" key="6">
    <source>
        <dbReference type="ARBA" id="ARBA00022777"/>
    </source>
</evidence>
<dbReference type="InterPro" id="IPR011006">
    <property type="entry name" value="CheY-like_superfamily"/>
</dbReference>
<dbReference type="STRING" id="1817772.A2527_05305"/>
<dbReference type="SMART" id="SM00091">
    <property type="entry name" value="PAS"/>
    <property type="match status" value="2"/>
</dbReference>
<name>A0A1F6G906_9PROT</name>
<dbReference type="NCBIfam" id="TIGR00229">
    <property type="entry name" value="sensory_box"/>
    <property type="match status" value="1"/>
</dbReference>
<evidence type="ECO:0000313" key="16">
    <source>
        <dbReference type="EMBL" id="OGG94603.1"/>
    </source>
</evidence>
<evidence type="ECO:0000256" key="7">
    <source>
        <dbReference type="ARBA" id="ARBA00022840"/>
    </source>
</evidence>
<evidence type="ECO:0000256" key="3">
    <source>
        <dbReference type="ARBA" id="ARBA00022553"/>
    </source>
</evidence>
<evidence type="ECO:0000256" key="1">
    <source>
        <dbReference type="ARBA" id="ARBA00000085"/>
    </source>
</evidence>
<dbReference type="SUPFAM" id="SSF55785">
    <property type="entry name" value="PYP-like sensor domain (PAS domain)"/>
    <property type="match status" value="3"/>
</dbReference>
<dbReference type="GO" id="GO:0005524">
    <property type="term" value="F:ATP binding"/>
    <property type="evidence" value="ECO:0007669"/>
    <property type="project" value="UniProtKB-KW"/>
</dbReference>
<evidence type="ECO:0000259" key="13">
    <source>
        <dbReference type="PROSITE" id="PS50109"/>
    </source>
</evidence>
<dbReference type="PANTHER" id="PTHR45339:SF1">
    <property type="entry name" value="HYBRID SIGNAL TRANSDUCTION HISTIDINE KINASE J"/>
    <property type="match status" value="1"/>
</dbReference>
<dbReference type="SUPFAM" id="SSF55874">
    <property type="entry name" value="ATPase domain of HSP90 chaperone/DNA topoisomerase II/histidine kinase"/>
    <property type="match status" value="1"/>
</dbReference>
<feature type="domain" description="Histidine kinase" evidence="13">
    <location>
        <begin position="422"/>
        <end position="644"/>
    </location>
</feature>
<dbReference type="Pfam" id="PF02518">
    <property type="entry name" value="HATPase_c"/>
    <property type="match status" value="1"/>
</dbReference>
<evidence type="ECO:0000256" key="9">
    <source>
        <dbReference type="ARBA" id="ARBA00064003"/>
    </source>
</evidence>
<comment type="subunit">
    <text evidence="9">At low DSF concentrations, interacts with RpfF.</text>
</comment>
<evidence type="ECO:0000256" key="12">
    <source>
        <dbReference type="SAM" id="Coils"/>
    </source>
</evidence>
<evidence type="ECO:0000313" key="17">
    <source>
        <dbReference type="Proteomes" id="UP000178449"/>
    </source>
</evidence>
<organism evidence="16 17">
    <name type="scientific">Candidatus Lambdaproteobacteria bacterium RIFOXYD2_FULL_50_16</name>
    <dbReference type="NCBI Taxonomy" id="1817772"/>
    <lineage>
        <taxon>Bacteria</taxon>
        <taxon>Pseudomonadati</taxon>
        <taxon>Pseudomonadota</taxon>
        <taxon>Candidatus Lambdaproteobacteria</taxon>
    </lineage>
</organism>
<dbReference type="InterPro" id="IPR001789">
    <property type="entry name" value="Sig_transdc_resp-reg_receiver"/>
</dbReference>
<evidence type="ECO:0000256" key="5">
    <source>
        <dbReference type="ARBA" id="ARBA00022741"/>
    </source>
</evidence>
<feature type="domain" description="Response regulatory" evidence="14">
    <location>
        <begin position="802"/>
        <end position="919"/>
    </location>
</feature>
<evidence type="ECO:0000259" key="14">
    <source>
        <dbReference type="PROSITE" id="PS50110"/>
    </source>
</evidence>
<evidence type="ECO:0000256" key="8">
    <source>
        <dbReference type="ARBA" id="ARBA00023012"/>
    </source>
</evidence>
<dbReference type="CDD" id="cd00082">
    <property type="entry name" value="HisKA"/>
    <property type="match status" value="1"/>
</dbReference>
<dbReference type="EMBL" id="MFNE01000036">
    <property type="protein sequence ID" value="OGG94603.1"/>
    <property type="molecule type" value="Genomic_DNA"/>
</dbReference>
<evidence type="ECO:0000256" key="2">
    <source>
        <dbReference type="ARBA" id="ARBA00012438"/>
    </source>
</evidence>
<dbReference type="InterPro" id="IPR005467">
    <property type="entry name" value="His_kinase_dom"/>
</dbReference>
<dbReference type="CDD" id="cd16922">
    <property type="entry name" value="HATPase_EvgS-ArcB-TorS-like"/>
    <property type="match status" value="1"/>
</dbReference>
<feature type="domain" description="PAS" evidence="15">
    <location>
        <begin position="42"/>
        <end position="89"/>
    </location>
</feature>
<dbReference type="InterPro" id="IPR004358">
    <property type="entry name" value="Sig_transdc_His_kin-like_C"/>
</dbReference>
<dbReference type="InterPro" id="IPR035965">
    <property type="entry name" value="PAS-like_dom_sf"/>
</dbReference>
<keyword evidence="8" id="KW-0902">Two-component regulatory system</keyword>
<dbReference type="FunFam" id="1.10.287.130:FF:000002">
    <property type="entry name" value="Two-component osmosensing histidine kinase"/>
    <property type="match status" value="1"/>
</dbReference>
<feature type="coiled-coil region" evidence="12">
    <location>
        <begin position="8"/>
        <end position="42"/>
    </location>
</feature>
<dbReference type="PANTHER" id="PTHR45339">
    <property type="entry name" value="HYBRID SIGNAL TRANSDUCTION HISTIDINE KINASE J"/>
    <property type="match status" value="1"/>
</dbReference>
<reference evidence="16 17" key="1">
    <citation type="journal article" date="2016" name="Nat. Commun.">
        <title>Thousands of microbial genomes shed light on interconnected biogeochemical processes in an aquifer system.</title>
        <authorList>
            <person name="Anantharaman K."/>
            <person name="Brown C.T."/>
            <person name="Hug L.A."/>
            <person name="Sharon I."/>
            <person name="Castelle C.J."/>
            <person name="Probst A.J."/>
            <person name="Thomas B.C."/>
            <person name="Singh A."/>
            <person name="Wilkins M.J."/>
            <person name="Karaoz U."/>
            <person name="Brodie E.L."/>
            <person name="Williams K.H."/>
            <person name="Hubbard S.S."/>
            <person name="Banfield J.F."/>
        </authorList>
    </citation>
    <scope>NUCLEOTIDE SEQUENCE [LARGE SCALE GENOMIC DNA]</scope>
</reference>
<dbReference type="CDD" id="cd17546">
    <property type="entry name" value="REC_hyHK_CKI1_RcsC-like"/>
    <property type="match status" value="1"/>
</dbReference>
<evidence type="ECO:0000256" key="11">
    <source>
        <dbReference type="PROSITE-ProRule" id="PRU00169"/>
    </source>
</evidence>
<dbReference type="PROSITE" id="PS50109">
    <property type="entry name" value="HIS_KIN"/>
    <property type="match status" value="1"/>
</dbReference>
<dbReference type="Gene3D" id="1.10.287.130">
    <property type="match status" value="1"/>
</dbReference>
<dbReference type="SMART" id="SM00388">
    <property type="entry name" value="HisKA"/>
    <property type="match status" value="1"/>
</dbReference>
<keyword evidence="3 11" id="KW-0597">Phosphoprotein</keyword>
<dbReference type="Gene3D" id="3.30.450.20">
    <property type="entry name" value="PAS domain"/>
    <property type="match status" value="3"/>
</dbReference>
<comment type="catalytic activity">
    <reaction evidence="1">
        <text>ATP + protein L-histidine = ADP + protein N-phospho-L-histidine.</text>
        <dbReference type="EC" id="2.7.13.3"/>
    </reaction>
</comment>
<keyword evidence="5" id="KW-0547">Nucleotide-binding</keyword>